<keyword evidence="1" id="KW-0732">Signal</keyword>
<comment type="caution">
    <text evidence="3">The sequence shown here is derived from an EMBL/GenBank/DDBJ whole genome shotgun (WGS) entry which is preliminary data.</text>
</comment>
<dbReference type="STRING" id="394096.DB31_3024"/>
<proteinExistence type="predicted"/>
<dbReference type="InterPro" id="IPR036761">
    <property type="entry name" value="TTHA0802/YceI-like_sf"/>
</dbReference>
<dbReference type="PANTHER" id="PTHR34406:SF1">
    <property type="entry name" value="PROTEIN YCEI"/>
    <property type="match status" value="1"/>
</dbReference>
<organism evidence="3 4">
    <name type="scientific">Hyalangium minutum</name>
    <dbReference type="NCBI Taxonomy" id="394096"/>
    <lineage>
        <taxon>Bacteria</taxon>
        <taxon>Pseudomonadati</taxon>
        <taxon>Myxococcota</taxon>
        <taxon>Myxococcia</taxon>
        <taxon>Myxococcales</taxon>
        <taxon>Cystobacterineae</taxon>
        <taxon>Archangiaceae</taxon>
        <taxon>Hyalangium</taxon>
    </lineage>
</organism>
<feature type="signal peptide" evidence="1">
    <location>
        <begin position="1"/>
        <end position="22"/>
    </location>
</feature>
<sequence length="211" mass="22541">MKNLIQSVVAAAAFVVPSLALAANWEIDPGHSSANFTVKHMMVTNVKGEFSKVTGTVTFDEKDPSKSSVNASIDASTIDTRNEPRDNHLKSPDFFDVAKFPAITFKSKKVEKAGEGKYKVTGDLTMHGITKETVLDVDASFKESKNPFSGASISGLTATTKVNRKDFGLNWNKSLETGGVLVGDDVNIGIELELVKKDAAPAVAPVAKPTK</sequence>
<dbReference type="SUPFAM" id="SSF101874">
    <property type="entry name" value="YceI-like"/>
    <property type="match status" value="1"/>
</dbReference>
<dbReference type="OrthoDB" id="9811006at2"/>
<evidence type="ECO:0000313" key="4">
    <source>
        <dbReference type="Proteomes" id="UP000028725"/>
    </source>
</evidence>
<dbReference type="AlphaFoldDB" id="A0A085W5K2"/>
<dbReference type="Pfam" id="PF04264">
    <property type="entry name" value="YceI"/>
    <property type="match status" value="1"/>
</dbReference>
<dbReference type="PANTHER" id="PTHR34406">
    <property type="entry name" value="PROTEIN YCEI"/>
    <property type="match status" value="1"/>
</dbReference>
<feature type="chain" id="PRO_5001799561" evidence="1">
    <location>
        <begin position="23"/>
        <end position="211"/>
    </location>
</feature>
<evidence type="ECO:0000256" key="1">
    <source>
        <dbReference type="SAM" id="SignalP"/>
    </source>
</evidence>
<evidence type="ECO:0000259" key="2">
    <source>
        <dbReference type="SMART" id="SM00867"/>
    </source>
</evidence>
<dbReference type="Gene3D" id="2.40.128.110">
    <property type="entry name" value="Lipid/polyisoprenoid-binding, YceI-like"/>
    <property type="match status" value="1"/>
</dbReference>
<dbReference type="EMBL" id="JMCB01000019">
    <property type="protein sequence ID" value="KFE62965.1"/>
    <property type="molecule type" value="Genomic_DNA"/>
</dbReference>
<dbReference type="Proteomes" id="UP000028725">
    <property type="component" value="Unassembled WGS sequence"/>
</dbReference>
<evidence type="ECO:0000313" key="3">
    <source>
        <dbReference type="EMBL" id="KFE62965.1"/>
    </source>
</evidence>
<dbReference type="InterPro" id="IPR007372">
    <property type="entry name" value="Lipid/polyisoprenoid-bd_YceI"/>
</dbReference>
<accession>A0A085W5K2</accession>
<name>A0A085W5K2_9BACT</name>
<feature type="domain" description="Lipid/polyisoprenoid-binding YceI-like" evidence="2">
    <location>
        <begin position="24"/>
        <end position="195"/>
    </location>
</feature>
<reference evidence="3 4" key="1">
    <citation type="submission" date="2014-04" db="EMBL/GenBank/DDBJ databases">
        <title>Genome assembly of Hyalangium minutum DSM 14724.</title>
        <authorList>
            <person name="Sharma G."/>
            <person name="Subramanian S."/>
        </authorList>
    </citation>
    <scope>NUCLEOTIDE SEQUENCE [LARGE SCALE GENOMIC DNA]</scope>
    <source>
        <strain evidence="3 4">DSM 14724</strain>
    </source>
</reference>
<protein>
    <submittedName>
        <fullName evidence="3">Protein yceI</fullName>
    </submittedName>
</protein>
<dbReference type="SMART" id="SM00867">
    <property type="entry name" value="YceI"/>
    <property type="match status" value="1"/>
</dbReference>
<keyword evidence="4" id="KW-1185">Reference proteome</keyword>
<gene>
    <name evidence="3" type="ORF">DB31_3024</name>
</gene>
<dbReference type="RefSeq" id="WP_044196600.1">
    <property type="nucleotide sequence ID" value="NZ_JMCB01000019.1"/>
</dbReference>